<gene>
    <name evidence="2" type="ORF">GCM10010260_38420</name>
</gene>
<protein>
    <submittedName>
        <fullName evidence="2">Uncharacterized protein</fullName>
    </submittedName>
</protein>
<dbReference type="EMBL" id="BMTD01000008">
    <property type="protein sequence ID" value="GGU98720.1"/>
    <property type="molecule type" value="Genomic_DNA"/>
</dbReference>
<organism evidence="2 3">
    <name type="scientific">Streptomyces filipinensis</name>
    <dbReference type="NCBI Taxonomy" id="66887"/>
    <lineage>
        <taxon>Bacteria</taxon>
        <taxon>Bacillati</taxon>
        <taxon>Actinomycetota</taxon>
        <taxon>Actinomycetes</taxon>
        <taxon>Kitasatosporales</taxon>
        <taxon>Streptomycetaceae</taxon>
        <taxon>Streptomyces</taxon>
    </lineage>
</organism>
<comment type="caution">
    <text evidence="2">The sequence shown here is derived from an EMBL/GenBank/DDBJ whole genome shotgun (WGS) entry which is preliminary data.</text>
</comment>
<reference evidence="2" key="1">
    <citation type="journal article" date="2014" name="Int. J. Syst. Evol. Microbiol.">
        <title>Complete genome sequence of Corynebacterium casei LMG S-19264T (=DSM 44701T), isolated from a smear-ripened cheese.</title>
        <authorList>
            <consortium name="US DOE Joint Genome Institute (JGI-PGF)"/>
            <person name="Walter F."/>
            <person name="Albersmeier A."/>
            <person name="Kalinowski J."/>
            <person name="Ruckert C."/>
        </authorList>
    </citation>
    <scope>NUCLEOTIDE SEQUENCE</scope>
    <source>
        <strain evidence="2">JCM 4369</strain>
    </source>
</reference>
<dbReference type="AlphaFoldDB" id="A0A918IBI4"/>
<feature type="region of interest" description="Disordered" evidence="1">
    <location>
        <begin position="1"/>
        <end position="92"/>
    </location>
</feature>
<evidence type="ECO:0000313" key="3">
    <source>
        <dbReference type="Proteomes" id="UP000618795"/>
    </source>
</evidence>
<feature type="compositionally biased region" description="Low complexity" evidence="1">
    <location>
        <begin position="47"/>
        <end position="60"/>
    </location>
</feature>
<accession>A0A918IBI4</accession>
<evidence type="ECO:0000256" key="1">
    <source>
        <dbReference type="SAM" id="MobiDB-lite"/>
    </source>
</evidence>
<name>A0A918IBI4_9ACTN</name>
<evidence type="ECO:0000313" key="2">
    <source>
        <dbReference type="EMBL" id="GGU98720.1"/>
    </source>
</evidence>
<sequence length="104" mass="10795">MEEARRKMTTESGRCTPDSHTAVPRAAASLPHSVRGPLGGHGRGPGRRAAPGGEAAATLLARDDLTVGARLPTPRGGPRLASRRCRRGPRDGTAVPLRMAVSLA</sequence>
<proteinExistence type="predicted"/>
<keyword evidence="3" id="KW-1185">Reference proteome</keyword>
<reference evidence="2" key="2">
    <citation type="submission" date="2020-09" db="EMBL/GenBank/DDBJ databases">
        <authorList>
            <person name="Sun Q."/>
            <person name="Ohkuma M."/>
        </authorList>
    </citation>
    <scope>NUCLEOTIDE SEQUENCE</scope>
    <source>
        <strain evidence="2">JCM 4369</strain>
    </source>
</reference>
<dbReference type="Proteomes" id="UP000618795">
    <property type="component" value="Unassembled WGS sequence"/>
</dbReference>